<dbReference type="EMBL" id="JAXDAE010000004">
    <property type="protein sequence ID" value="MDY2586787.1"/>
    <property type="molecule type" value="Genomic_DNA"/>
</dbReference>
<reference evidence="5 6" key="1">
    <citation type="submission" date="2023-11" db="EMBL/GenBank/DDBJ databases">
        <title>Winogradskyella pelagius sp. nov., isolated from coastal sediment.</title>
        <authorList>
            <person name="Li F."/>
        </authorList>
    </citation>
    <scope>NUCLEOTIDE SEQUENCE [LARGE SCALE GENOMIC DNA]</scope>
    <source>
        <strain evidence="5 6">KCTC 23502</strain>
    </source>
</reference>
<dbReference type="RefSeq" id="WP_320555161.1">
    <property type="nucleotide sequence ID" value="NZ_JAXDAE010000004.1"/>
</dbReference>
<dbReference type="GO" id="GO:0016787">
    <property type="term" value="F:hydrolase activity"/>
    <property type="evidence" value="ECO:0007669"/>
    <property type="project" value="UniProtKB-KW"/>
</dbReference>
<dbReference type="Proteomes" id="UP001285855">
    <property type="component" value="Unassembled WGS sequence"/>
</dbReference>
<organism evidence="5 6">
    <name type="scientific">Winogradskyella aquimaris</name>
    <dbReference type="NCBI Taxonomy" id="864074"/>
    <lineage>
        <taxon>Bacteria</taxon>
        <taxon>Pseudomonadati</taxon>
        <taxon>Bacteroidota</taxon>
        <taxon>Flavobacteriia</taxon>
        <taxon>Flavobacteriales</taxon>
        <taxon>Flavobacteriaceae</taxon>
        <taxon>Winogradskyella</taxon>
    </lineage>
</organism>
<dbReference type="EC" id="3.1.21.-" evidence="5"/>
<comment type="caution">
    <text evidence="5">The sequence shown here is derived from an EMBL/GenBank/DDBJ whole genome shotgun (WGS) entry which is preliminary data.</text>
</comment>
<name>A0ABU5EQ31_9FLAO</name>
<proteinExistence type="inferred from homology"/>
<keyword evidence="5" id="KW-0540">Nuclease</keyword>
<feature type="domain" description="Type I restriction modification DNA specificity" evidence="4">
    <location>
        <begin position="209"/>
        <end position="357"/>
    </location>
</feature>
<accession>A0ABU5EQ31</accession>
<dbReference type="InterPro" id="IPR052021">
    <property type="entry name" value="Type-I_RS_S_subunit"/>
</dbReference>
<evidence type="ECO:0000256" key="3">
    <source>
        <dbReference type="ARBA" id="ARBA00023125"/>
    </source>
</evidence>
<keyword evidence="5" id="KW-0255">Endonuclease</keyword>
<evidence type="ECO:0000256" key="2">
    <source>
        <dbReference type="ARBA" id="ARBA00022747"/>
    </source>
</evidence>
<dbReference type="CDD" id="cd17243">
    <property type="entry name" value="RMtype1_S_AchA6I-TRD2-CR2_like"/>
    <property type="match status" value="1"/>
</dbReference>
<evidence type="ECO:0000313" key="5">
    <source>
        <dbReference type="EMBL" id="MDY2586787.1"/>
    </source>
</evidence>
<dbReference type="Gene3D" id="3.90.220.20">
    <property type="entry name" value="DNA methylase specificity domains"/>
    <property type="match status" value="2"/>
</dbReference>
<keyword evidence="3" id="KW-0238">DNA-binding</keyword>
<feature type="domain" description="Type I restriction modification DNA specificity" evidence="4">
    <location>
        <begin position="2"/>
        <end position="178"/>
    </location>
</feature>
<keyword evidence="2" id="KW-0680">Restriction system</keyword>
<dbReference type="SUPFAM" id="SSF116734">
    <property type="entry name" value="DNA methylase specificity domain"/>
    <property type="match status" value="2"/>
</dbReference>
<keyword evidence="5" id="KW-0378">Hydrolase</keyword>
<gene>
    <name evidence="5" type="ORF">SNF14_05515</name>
</gene>
<keyword evidence="6" id="KW-1185">Reference proteome</keyword>
<dbReference type="CDD" id="cd17262">
    <property type="entry name" value="RMtype1_S_Aco12261I-TRD2-CR2"/>
    <property type="match status" value="1"/>
</dbReference>
<dbReference type="InterPro" id="IPR000055">
    <property type="entry name" value="Restrct_endonuc_typeI_TRD"/>
</dbReference>
<dbReference type="Gene3D" id="1.10.287.1120">
    <property type="entry name" value="Bipartite methylase S protein"/>
    <property type="match status" value="1"/>
</dbReference>
<dbReference type="PANTHER" id="PTHR30408:SF13">
    <property type="entry name" value="TYPE I RESTRICTION ENZYME HINDI SPECIFICITY SUBUNIT"/>
    <property type="match status" value="1"/>
</dbReference>
<dbReference type="Pfam" id="PF01420">
    <property type="entry name" value="Methylase_S"/>
    <property type="match status" value="2"/>
</dbReference>
<protein>
    <submittedName>
        <fullName evidence="5">Restriction endonuclease subunit S</fullName>
        <ecNumber evidence="5">3.1.21.-</ecNumber>
    </submittedName>
</protein>
<evidence type="ECO:0000256" key="1">
    <source>
        <dbReference type="ARBA" id="ARBA00010923"/>
    </source>
</evidence>
<dbReference type="InterPro" id="IPR044946">
    <property type="entry name" value="Restrct_endonuc_typeI_TRD_sf"/>
</dbReference>
<comment type="similarity">
    <text evidence="1">Belongs to the type-I restriction system S methylase family.</text>
</comment>
<dbReference type="PANTHER" id="PTHR30408">
    <property type="entry name" value="TYPE-1 RESTRICTION ENZYME ECOKI SPECIFICITY PROTEIN"/>
    <property type="match status" value="1"/>
</dbReference>
<sequence length="401" mass="45885">MPNNWKTYKLSEALKIIGGGTPKTSVNEYWNGDIPWLSVKDFQGEKKFVNNTEKSITQLGLEKSSTKLLPKGALIISARGTVGELAVLERDMAFNQSCYGLLPNDKTDRDFLYYLVKQKISDLQGLSYGSVFDTITTKTFDSLNVKIPYLKEQKAIANILSAIDDKIENNLAINKTLEDMAMALYKHWFVDFGPFQDGEFIDSELGPIPKGWVVKRLPEISINHNKKRKPISTRERAKIQGIYPYYGATKVLDYIDDFRFDGEYILLAEDGTVKTERDTPFLQFVNGQFWVSNHAHVLTGNELYSNEFVYLSLSHTNVVPIITGAVQLKINKKNLESLEFIVPVKEQLKEFEDIIIPKFQQIKELEKENQSLTQLRDTLLPKLISGELRLKEFKRQLEQIV</sequence>
<dbReference type="GO" id="GO:0004519">
    <property type="term" value="F:endonuclease activity"/>
    <property type="evidence" value="ECO:0007669"/>
    <property type="project" value="UniProtKB-KW"/>
</dbReference>
<evidence type="ECO:0000313" key="6">
    <source>
        <dbReference type="Proteomes" id="UP001285855"/>
    </source>
</evidence>
<evidence type="ECO:0000259" key="4">
    <source>
        <dbReference type="Pfam" id="PF01420"/>
    </source>
</evidence>